<gene>
    <name evidence="2" type="ORF">H0266_14575</name>
</gene>
<comment type="caution">
    <text evidence="2">The sequence shown here is derived from an EMBL/GenBank/DDBJ whole genome shotgun (WGS) entry which is preliminary data.</text>
</comment>
<evidence type="ECO:0000256" key="1">
    <source>
        <dbReference type="SAM" id="Phobius"/>
    </source>
</evidence>
<feature type="transmembrane region" description="Helical" evidence="1">
    <location>
        <begin position="7"/>
        <end position="26"/>
    </location>
</feature>
<reference evidence="2 3" key="1">
    <citation type="journal article" date="2004" name="Extremophiles">
        <title>Halobacillus locisalis sp. nov., a halophilic bacterium isolated from a marine solar saltern of the Yellow Sea in Korea.</title>
        <authorList>
            <person name="Yoon J.H."/>
            <person name="Kang K.H."/>
            <person name="Oh T.K."/>
            <person name="Park Y.H."/>
        </authorList>
    </citation>
    <scope>NUCLEOTIDE SEQUENCE [LARGE SCALE GENOMIC DNA]</scope>
    <source>
        <strain evidence="2 3">KCTC 3788</strain>
    </source>
</reference>
<protein>
    <submittedName>
        <fullName evidence="2">Uncharacterized protein</fullName>
    </submittedName>
</protein>
<keyword evidence="3" id="KW-1185">Reference proteome</keyword>
<proteinExistence type="predicted"/>
<evidence type="ECO:0000313" key="2">
    <source>
        <dbReference type="EMBL" id="MBA2176119.1"/>
    </source>
</evidence>
<keyword evidence="1" id="KW-1133">Transmembrane helix</keyword>
<name>A0A838CWA8_9BACI</name>
<organism evidence="2 3">
    <name type="scientific">Halobacillus locisalis</name>
    <dbReference type="NCBI Taxonomy" id="220753"/>
    <lineage>
        <taxon>Bacteria</taxon>
        <taxon>Bacillati</taxon>
        <taxon>Bacillota</taxon>
        <taxon>Bacilli</taxon>
        <taxon>Bacillales</taxon>
        <taxon>Bacillaceae</taxon>
        <taxon>Halobacillus</taxon>
    </lineage>
</organism>
<accession>A0A838CWA8</accession>
<evidence type="ECO:0000313" key="3">
    <source>
        <dbReference type="Proteomes" id="UP000571017"/>
    </source>
</evidence>
<dbReference type="Proteomes" id="UP000571017">
    <property type="component" value="Unassembled WGS sequence"/>
</dbReference>
<dbReference type="RefSeq" id="WP_181473155.1">
    <property type="nucleotide sequence ID" value="NZ_JACEFG010000003.1"/>
</dbReference>
<dbReference type="AlphaFoldDB" id="A0A838CWA8"/>
<feature type="transmembrane region" description="Helical" evidence="1">
    <location>
        <begin position="32"/>
        <end position="52"/>
    </location>
</feature>
<sequence>MKDISKRWSAWCFGVLISVVVVRIFSDEAIGWAPFIGVAIGGLVGTSVVMGVKRVIKSRES</sequence>
<keyword evidence="1" id="KW-0812">Transmembrane</keyword>
<dbReference type="EMBL" id="JACEFG010000003">
    <property type="protein sequence ID" value="MBA2176119.1"/>
    <property type="molecule type" value="Genomic_DNA"/>
</dbReference>
<keyword evidence="1" id="KW-0472">Membrane</keyword>